<reference evidence="4 5" key="3">
    <citation type="journal article" date="2015" name="Genome Announc.">
        <title>Draft Genome Sequence of the Archiascomycetous Yeast Saitoella complicata.</title>
        <authorList>
            <person name="Yamauchi K."/>
            <person name="Kondo S."/>
            <person name="Hamamoto M."/>
            <person name="Takahashi Y."/>
            <person name="Ogura Y."/>
            <person name="Hayashi T."/>
            <person name="Nishida H."/>
        </authorList>
    </citation>
    <scope>NUCLEOTIDE SEQUENCE [LARGE SCALE GENOMIC DNA]</scope>
    <source>
        <strain evidence="4 5">NRRL Y-17804</strain>
    </source>
</reference>
<dbReference type="PANTHER" id="PTHR14490:SF5">
    <property type="entry name" value="PROTEIN KRI1 HOMOLOG"/>
    <property type="match status" value="1"/>
</dbReference>
<feature type="region of interest" description="Disordered" evidence="2">
    <location>
        <begin position="151"/>
        <end position="198"/>
    </location>
</feature>
<accession>A0A0E9NF19</accession>
<protein>
    <recommendedName>
        <fullName evidence="3">Kri1-like C-terminal domain-containing protein</fullName>
    </recommendedName>
</protein>
<dbReference type="GO" id="GO:0000447">
    <property type="term" value="P:endonucleolytic cleavage in ITS1 to separate SSU-rRNA from 5.8S rRNA and LSU-rRNA from tricistronic rRNA transcript (SSU-rRNA, 5.8S rRNA, LSU-rRNA)"/>
    <property type="evidence" value="ECO:0007669"/>
    <property type="project" value="TreeGrafter"/>
</dbReference>
<dbReference type="RefSeq" id="XP_019022020.1">
    <property type="nucleotide sequence ID" value="XM_019167021.1"/>
</dbReference>
<evidence type="ECO:0000313" key="5">
    <source>
        <dbReference type="Proteomes" id="UP000033140"/>
    </source>
</evidence>
<dbReference type="InterPro" id="IPR024626">
    <property type="entry name" value="Kri1-like_C"/>
</dbReference>
<feature type="domain" description="Kri1-like C-terminal" evidence="3">
    <location>
        <begin position="526"/>
        <end position="613"/>
    </location>
</feature>
<name>A0A0E9NF19_SAICN</name>
<dbReference type="InterPro" id="IPR018034">
    <property type="entry name" value="Kri1"/>
</dbReference>
<evidence type="ECO:0000256" key="1">
    <source>
        <dbReference type="ARBA" id="ARBA00007473"/>
    </source>
</evidence>
<dbReference type="PANTHER" id="PTHR14490">
    <property type="entry name" value="ZINC FINGER, ZZ TYPE"/>
    <property type="match status" value="1"/>
</dbReference>
<reference evidence="4 5" key="1">
    <citation type="journal article" date="2011" name="J. Gen. Appl. Microbiol.">
        <title>Draft genome sequencing of the enigmatic yeast Saitoella complicata.</title>
        <authorList>
            <person name="Nishida H."/>
            <person name="Hamamoto M."/>
            <person name="Sugiyama J."/>
        </authorList>
    </citation>
    <scope>NUCLEOTIDE SEQUENCE [LARGE SCALE GENOMIC DNA]</scope>
    <source>
        <strain evidence="4 5">NRRL Y-17804</strain>
    </source>
</reference>
<dbReference type="STRING" id="698492.A0A0E9NF19"/>
<feature type="compositionally biased region" description="Basic and acidic residues" evidence="2">
    <location>
        <begin position="61"/>
        <end position="94"/>
    </location>
</feature>
<feature type="region of interest" description="Disordered" evidence="2">
    <location>
        <begin position="370"/>
        <end position="390"/>
    </location>
</feature>
<feature type="compositionally biased region" description="Basic and acidic residues" evidence="2">
    <location>
        <begin position="157"/>
        <end position="186"/>
    </location>
</feature>
<feature type="region of interest" description="Disordered" evidence="2">
    <location>
        <begin position="26"/>
        <end position="123"/>
    </location>
</feature>
<dbReference type="EMBL" id="BACD03000014">
    <property type="protein sequence ID" value="GAO48403.1"/>
    <property type="molecule type" value="Genomic_DNA"/>
</dbReference>
<organism evidence="4 5">
    <name type="scientific">Saitoella complicata (strain BCRC 22490 / CBS 7301 / JCM 7358 / NBRC 10748 / NRRL Y-17804)</name>
    <dbReference type="NCBI Taxonomy" id="698492"/>
    <lineage>
        <taxon>Eukaryota</taxon>
        <taxon>Fungi</taxon>
        <taxon>Dikarya</taxon>
        <taxon>Ascomycota</taxon>
        <taxon>Taphrinomycotina</taxon>
        <taxon>Taphrinomycotina incertae sedis</taxon>
        <taxon>Saitoella</taxon>
    </lineage>
</organism>
<feature type="compositionally biased region" description="Basic and acidic residues" evidence="2">
    <location>
        <begin position="618"/>
        <end position="641"/>
    </location>
</feature>
<feature type="region of interest" description="Disordered" evidence="2">
    <location>
        <begin position="618"/>
        <end position="672"/>
    </location>
</feature>
<dbReference type="AlphaFoldDB" id="A0A0E9NF19"/>
<evidence type="ECO:0000259" key="3">
    <source>
        <dbReference type="Pfam" id="PF12936"/>
    </source>
</evidence>
<dbReference type="GO" id="GO:0005730">
    <property type="term" value="C:nucleolus"/>
    <property type="evidence" value="ECO:0007669"/>
    <property type="project" value="TreeGrafter"/>
</dbReference>
<keyword evidence="5" id="KW-1185">Reference proteome</keyword>
<dbReference type="OMA" id="WDNYDPR"/>
<evidence type="ECO:0000313" key="4">
    <source>
        <dbReference type="EMBL" id="GAO48403.1"/>
    </source>
</evidence>
<feature type="compositionally biased region" description="Basic residues" evidence="2">
    <location>
        <begin position="658"/>
        <end position="672"/>
    </location>
</feature>
<evidence type="ECO:0000256" key="2">
    <source>
        <dbReference type="SAM" id="MobiDB-lite"/>
    </source>
</evidence>
<comment type="similarity">
    <text evidence="1">Belongs to the KRI1 family.</text>
</comment>
<dbReference type="OrthoDB" id="10252032at2759"/>
<gene>
    <name evidence="4" type="ORF">G7K_2576-t1</name>
</gene>
<dbReference type="Pfam" id="PF05178">
    <property type="entry name" value="Kri1"/>
    <property type="match status" value="1"/>
</dbReference>
<dbReference type="Proteomes" id="UP000033140">
    <property type="component" value="Unassembled WGS sequence"/>
</dbReference>
<proteinExistence type="inferred from homology"/>
<comment type="caution">
    <text evidence="4">The sequence shown here is derived from an EMBL/GenBank/DDBJ whole genome shotgun (WGS) entry which is preliminary data.</text>
</comment>
<reference evidence="4 5" key="2">
    <citation type="journal article" date="2014" name="J. Gen. Appl. Microbiol.">
        <title>The early diverging ascomycetous budding yeast Saitoella complicata has three histone deacetylases belonging to the Clr6, Hos2, and Rpd3 lineages.</title>
        <authorList>
            <person name="Nishida H."/>
            <person name="Matsumoto T."/>
            <person name="Kondo S."/>
            <person name="Hamamoto M."/>
            <person name="Yoshikawa H."/>
        </authorList>
    </citation>
    <scope>NUCLEOTIDE SEQUENCE [LARGE SCALE GENOMIC DNA]</scope>
    <source>
        <strain evidence="4 5">NRRL Y-17804</strain>
    </source>
</reference>
<sequence length="672" mass="78099">MPRKKSAARKAREEAVVSDEVVAHLKNTTSAPFAPAPAPVEKKTKKGGNGFLDESDEEDLGELKINEDYAKRFQHNKEREERQRLEVKHARDLVNAEDPEDDEDSETDSEDETEDEDAELLTPAVDAAILKTIAKIRSGDKELFDKDKPFNFEEAERELQKQRKEAREKAKESKPMFLKDYHRRNLLEGGGDEDEDMADADADFGAQMREKYDMTHVQEQAKLKAEISSAFHAGAEEDEDDDDLLVARKKGNEEMADEEDGYKKFLIEAAGDEELKQWLDKAKKDKDIKVTEVAYDDEEKGEEFLMNFIMNRGWMDKDASRVPTYDEIVQEDEDEFDDRVDHFENAYNFRYEEAGAADIVGHARNITSVRRKDDKRKAARDARNERKELEKQQKLEELRRLKNLKRKEIEEKLKKIAEITGSETVPFDDVDLEGEFDPERWDRKMQEAFDDKYYEGKDTKPTFDDDIDIDDIVPEFSKKNAKNKPATMVDENGEEIIMDADYAVEGERARTSRKEKRKEILDKKRKLDDYIDNHYQLDYEDMIGDLPTRFKYRTVESEDFGLSPADILLADDTQLNEFIGLKKLNPFRTREQVMKDKRKYAKKKRLQQWRQEVFGKEVEKAQREKMRQQRAAAEAEAKGEDVGEAVEGGEENGEQSGKRKRRKKSKKAAVEE</sequence>
<feature type="compositionally biased region" description="Acidic residues" evidence="2">
    <location>
        <begin position="642"/>
        <end position="653"/>
    </location>
</feature>
<dbReference type="GO" id="GO:0030686">
    <property type="term" value="C:90S preribosome"/>
    <property type="evidence" value="ECO:0007669"/>
    <property type="project" value="TreeGrafter"/>
</dbReference>
<dbReference type="Pfam" id="PF12936">
    <property type="entry name" value="Kri1_C"/>
    <property type="match status" value="1"/>
</dbReference>
<feature type="compositionally biased region" description="Acidic residues" evidence="2">
    <location>
        <begin position="95"/>
        <end position="119"/>
    </location>
</feature>